<dbReference type="InterPro" id="IPR007159">
    <property type="entry name" value="SpoVT-AbrB_dom"/>
</dbReference>
<feature type="region of interest" description="Disordered" evidence="1">
    <location>
        <begin position="83"/>
        <end position="108"/>
    </location>
</feature>
<dbReference type="EMBL" id="RDQJ01000027">
    <property type="protein sequence ID" value="RMX10038.1"/>
    <property type="molecule type" value="Genomic_DNA"/>
</dbReference>
<protein>
    <submittedName>
        <fullName evidence="3">AbrB/MazE/SpoVT family DNA-binding domain-containing protein</fullName>
    </submittedName>
</protein>
<evidence type="ECO:0000313" key="4">
    <source>
        <dbReference type="Proteomes" id="UP000275180"/>
    </source>
</evidence>
<reference evidence="3 4" key="1">
    <citation type="submission" date="2018-10" db="EMBL/GenBank/DDBJ databases">
        <title>Comamonadaceae CDC group NO-1 genome sequencing and assembly.</title>
        <authorList>
            <person name="Bernier A.-M."/>
            <person name="Bernard K."/>
        </authorList>
    </citation>
    <scope>NUCLEOTIDE SEQUENCE [LARGE SCALE GENOMIC DNA]</scope>
    <source>
        <strain evidence="3 4">NML180582</strain>
    </source>
</reference>
<sequence>MNTRLDTSPKTARLFVAGGSQAVRLPAEFRFEGTEVLIRRDPCSGDVVLSPVTRKSWASFVALRERMRAELRAEGLDDYLLERNQATQGPRDPFEGWSEGRVEGEGTR</sequence>
<dbReference type="Pfam" id="PF04014">
    <property type="entry name" value="MazE_antitoxin"/>
    <property type="match status" value="1"/>
</dbReference>
<evidence type="ECO:0000259" key="2">
    <source>
        <dbReference type="Pfam" id="PF04014"/>
    </source>
</evidence>
<dbReference type="Gene3D" id="2.10.260.10">
    <property type="match status" value="1"/>
</dbReference>
<organism evidence="3 4">
    <name type="scientific">Vandammella animalimorsus</name>
    <dbReference type="NCBI Taxonomy" id="2029117"/>
    <lineage>
        <taxon>Bacteria</taxon>
        <taxon>Pseudomonadati</taxon>
        <taxon>Pseudomonadota</taxon>
        <taxon>Betaproteobacteria</taxon>
        <taxon>Burkholderiales</taxon>
        <taxon>Comamonadaceae</taxon>
        <taxon>Vandammella</taxon>
    </lineage>
</organism>
<evidence type="ECO:0000256" key="1">
    <source>
        <dbReference type="SAM" id="MobiDB-lite"/>
    </source>
</evidence>
<gene>
    <name evidence="3" type="ORF">EBQ34_12910</name>
</gene>
<dbReference type="SUPFAM" id="SSF89447">
    <property type="entry name" value="AbrB/MazE/MraZ-like"/>
    <property type="match status" value="1"/>
</dbReference>
<comment type="caution">
    <text evidence="3">The sequence shown here is derived from an EMBL/GenBank/DDBJ whole genome shotgun (WGS) entry which is preliminary data.</text>
</comment>
<proteinExistence type="predicted"/>
<dbReference type="InterPro" id="IPR037914">
    <property type="entry name" value="SpoVT-AbrB_sf"/>
</dbReference>
<dbReference type="Proteomes" id="UP000275180">
    <property type="component" value="Unassembled WGS sequence"/>
</dbReference>
<accession>A0A3M6R4K7</accession>
<evidence type="ECO:0000313" key="3">
    <source>
        <dbReference type="EMBL" id="RMX10038.1"/>
    </source>
</evidence>
<dbReference type="GO" id="GO:0003677">
    <property type="term" value="F:DNA binding"/>
    <property type="evidence" value="ECO:0007669"/>
    <property type="project" value="UniProtKB-KW"/>
</dbReference>
<dbReference type="RefSeq" id="WP_122245783.1">
    <property type="nucleotide sequence ID" value="NZ_RDQJ01000027.1"/>
</dbReference>
<name>A0A3M6R4K7_9BURK</name>
<keyword evidence="3" id="KW-0238">DNA-binding</keyword>
<feature type="domain" description="SpoVT-AbrB" evidence="2">
    <location>
        <begin position="15"/>
        <end position="55"/>
    </location>
</feature>
<dbReference type="OrthoDB" id="9810009at2"/>
<dbReference type="AlphaFoldDB" id="A0A3M6R4K7"/>
<feature type="compositionally biased region" description="Basic and acidic residues" evidence="1">
    <location>
        <begin position="92"/>
        <end position="108"/>
    </location>
</feature>